<keyword evidence="7" id="KW-1185">Reference proteome</keyword>
<dbReference type="GO" id="GO:0003700">
    <property type="term" value="F:DNA-binding transcription factor activity"/>
    <property type="evidence" value="ECO:0007669"/>
    <property type="project" value="InterPro"/>
</dbReference>
<dbReference type="CDD" id="cd05466">
    <property type="entry name" value="PBP2_LTTR_substrate"/>
    <property type="match status" value="1"/>
</dbReference>
<evidence type="ECO:0000256" key="4">
    <source>
        <dbReference type="ARBA" id="ARBA00023163"/>
    </source>
</evidence>
<reference evidence="6 7" key="1">
    <citation type="submission" date="2020-01" db="EMBL/GenBank/DDBJ databases">
        <title>Paenibacillus sp. nov., isolated from tomato rhizosphere.</title>
        <authorList>
            <person name="Weon H.-Y."/>
            <person name="Lee S.A."/>
        </authorList>
    </citation>
    <scope>NUCLEOTIDE SEQUENCE [LARGE SCALE GENOMIC DNA]</scope>
    <source>
        <strain evidence="6 7">12200R-189</strain>
    </source>
</reference>
<dbReference type="PANTHER" id="PTHR30126">
    <property type="entry name" value="HTH-TYPE TRANSCRIPTIONAL REGULATOR"/>
    <property type="match status" value="1"/>
</dbReference>
<proteinExistence type="inferred from homology"/>
<dbReference type="FunFam" id="1.10.10.10:FF:000001">
    <property type="entry name" value="LysR family transcriptional regulator"/>
    <property type="match status" value="1"/>
</dbReference>
<dbReference type="EMBL" id="CP048209">
    <property type="protein sequence ID" value="QHT63648.1"/>
    <property type="molecule type" value="Genomic_DNA"/>
</dbReference>
<evidence type="ECO:0000313" key="6">
    <source>
        <dbReference type="EMBL" id="QHT63648.1"/>
    </source>
</evidence>
<dbReference type="SUPFAM" id="SSF53850">
    <property type="entry name" value="Periplasmic binding protein-like II"/>
    <property type="match status" value="1"/>
</dbReference>
<keyword evidence="3" id="KW-0238">DNA-binding</keyword>
<dbReference type="PRINTS" id="PR00039">
    <property type="entry name" value="HTHLYSR"/>
</dbReference>
<dbReference type="PROSITE" id="PS50931">
    <property type="entry name" value="HTH_LYSR"/>
    <property type="match status" value="1"/>
</dbReference>
<dbReference type="Proteomes" id="UP000476064">
    <property type="component" value="Chromosome"/>
</dbReference>
<evidence type="ECO:0000259" key="5">
    <source>
        <dbReference type="PROSITE" id="PS50931"/>
    </source>
</evidence>
<evidence type="ECO:0000256" key="3">
    <source>
        <dbReference type="ARBA" id="ARBA00023125"/>
    </source>
</evidence>
<keyword evidence="4" id="KW-0804">Transcription</keyword>
<dbReference type="Pfam" id="PF03466">
    <property type="entry name" value="LysR_substrate"/>
    <property type="match status" value="1"/>
</dbReference>
<gene>
    <name evidence="6" type="ORF">GXP70_29295</name>
</gene>
<comment type="similarity">
    <text evidence="1">Belongs to the LysR transcriptional regulatory family.</text>
</comment>
<dbReference type="RefSeq" id="WP_162360207.1">
    <property type="nucleotide sequence ID" value="NZ_CP048209.1"/>
</dbReference>
<name>A0A6C0G7D1_9BACL</name>
<protein>
    <submittedName>
        <fullName evidence="6">LysR family transcriptional regulator</fullName>
    </submittedName>
</protein>
<dbReference type="PANTHER" id="PTHR30126:SF40">
    <property type="entry name" value="HTH-TYPE TRANSCRIPTIONAL REGULATOR GLTR"/>
    <property type="match status" value="1"/>
</dbReference>
<evidence type="ECO:0000256" key="2">
    <source>
        <dbReference type="ARBA" id="ARBA00023015"/>
    </source>
</evidence>
<keyword evidence="2" id="KW-0805">Transcription regulation</keyword>
<organism evidence="6 7">
    <name type="scientific">Paenibacillus lycopersici</name>
    <dbReference type="NCBI Taxonomy" id="2704462"/>
    <lineage>
        <taxon>Bacteria</taxon>
        <taxon>Bacillati</taxon>
        <taxon>Bacillota</taxon>
        <taxon>Bacilli</taxon>
        <taxon>Bacillales</taxon>
        <taxon>Paenibacillaceae</taxon>
        <taxon>Paenibacillus</taxon>
    </lineage>
</organism>
<evidence type="ECO:0000313" key="7">
    <source>
        <dbReference type="Proteomes" id="UP000476064"/>
    </source>
</evidence>
<dbReference type="InterPro" id="IPR036388">
    <property type="entry name" value="WH-like_DNA-bd_sf"/>
</dbReference>
<dbReference type="Pfam" id="PF00126">
    <property type="entry name" value="HTH_1"/>
    <property type="match status" value="1"/>
</dbReference>
<dbReference type="Gene3D" id="3.40.190.10">
    <property type="entry name" value="Periplasmic binding protein-like II"/>
    <property type="match status" value="2"/>
</dbReference>
<sequence>MDLKAFKTFHAVVRHGSFVRAAEALNYAQSTVTMQVQKLEADCGVQLIERGGKTVRLTEAGRLFHEQSLDIVQRAESMQRGLSSLQLGAAGHIRLGATEPAASSRLPALVERFMAEHPHVRLSIDVGSTPVLSEKLLGGELDMAVCSAPGLAPELYFEPLYQEPFVVALPAGHPLAEQAVIAPGDLRKHRLLITSPTCPYRKKLEAVLQETGQPQADTMEIGSMTAIRSYVAQGLGIALVPRIIAEAPDARTVMRPLASEGLIAMTIGLLFRAASFPPGMACAKLYKAMQTAWTPESAVLGAFDQ</sequence>
<dbReference type="SUPFAM" id="SSF46785">
    <property type="entry name" value="Winged helix' DNA-binding domain"/>
    <property type="match status" value="1"/>
</dbReference>
<dbReference type="InterPro" id="IPR036390">
    <property type="entry name" value="WH_DNA-bd_sf"/>
</dbReference>
<dbReference type="Gene3D" id="1.10.10.10">
    <property type="entry name" value="Winged helix-like DNA-binding domain superfamily/Winged helix DNA-binding domain"/>
    <property type="match status" value="1"/>
</dbReference>
<dbReference type="InterPro" id="IPR000847">
    <property type="entry name" value="LysR_HTH_N"/>
</dbReference>
<feature type="domain" description="HTH lysR-type" evidence="5">
    <location>
        <begin position="1"/>
        <end position="58"/>
    </location>
</feature>
<accession>A0A6C0G7D1</accession>
<evidence type="ECO:0000256" key="1">
    <source>
        <dbReference type="ARBA" id="ARBA00009437"/>
    </source>
</evidence>
<dbReference type="InterPro" id="IPR005119">
    <property type="entry name" value="LysR_subst-bd"/>
</dbReference>
<dbReference type="GO" id="GO:0000976">
    <property type="term" value="F:transcription cis-regulatory region binding"/>
    <property type="evidence" value="ECO:0007669"/>
    <property type="project" value="TreeGrafter"/>
</dbReference>
<dbReference type="KEGG" id="plyc:GXP70_29295"/>
<dbReference type="AlphaFoldDB" id="A0A6C0G7D1"/>